<keyword evidence="3" id="KW-0067">ATP-binding</keyword>
<protein>
    <submittedName>
        <fullName evidence="3">DNA/RNA helicase of DEAD/DEAH box family protein</fullName>
    </submittedName>
</protein>
<dbReference type="AlphaFoldDB" id="M1ZTW3"/>
<dbReference type="InterPro" id="IPR058403">
    <property type="entry name" value="DUF8090"/>
</dbReference>
<dbReference type="Proteomes" id="UP000011944">
    <property type="component" value="Unassembled WGS sequence"/>
</dbReference>
<feature type="domain" description="DUF3427" evidence="1">
    <location>
        <begin position="106"/>
        <end position="246"/>
    </location>
</feature>
<dbReference type="Pfam" id="PF26350">
    <property type="entry name" value="DUF8090"/>
    <property type="match status" value="1"/>
</dbReference>
<evidence type="ECO:0000313" key="4">
    <source>
        <dbReference type="Proteomes" id="UP000011944"/>
    </source>
</evidence>
<evidence type="ECO:0000259" key="2">
    <source>
        <dbReference type="Pfam" id="PF26350"/>
    </source>
</evidence>
<dbReference type="InterPro" id="IPR021835">
    <property type="entry name" value="DUF3427"/>
</dbReference>
<organism evidence="3 4">
    <name type="scientific">Clostridium botulinum CFSAN001627</name>
    <dbReference type="NCBI Taxonomy" id="1232189"/>
    <lineage>
        <taxon>Bacteria</taxon>
        <taxon>Bacillati</taxon>
        <taxon>Bacillota</taxon>
        <taxon>Clostridia</taxon>
        <taxon>Eubacteriales</taxon>
        <taxon>Clostridiaceae</taxon>
        <taxon>Clostridium</taxon>
    </lineage>
</organism>
<feature type="domain" description="DUF8090" evidence="2">
    <location>
        <begin position="2"/>
        <end position="95"/>
    </location>
</feature>
<reference evidence="3 4" key="1">
    <citation type="submission" date="2012-10" db="EMBL/GenBank/DDBJ databases">
        <authorList>
            <person name="Strain E.A."/>
            <person name="Brown E."/>
            <person name="Allard M.W."/>
            <person name="Gonzalez-Escalona N."/>
            <person name="Timme R."/>
        </authorList>
    </citation>
    <scope>NUCLEOTIDE SEQUENCE [LARGE SCALE GENOMIC DNA]</scope>
    <source>
        <strain evidence="3 4">CFSAN001627</strain>
    </source>
</reference>
<accession>M1ZTW3</accession>
<sequence>NIIHNKVDLIGELKHELKKMYNIDFKEITETNVINVLTNEFPTGSAKKTYSKCIFLERKGNYYIISSEFKKCIENIYFKEMVMELIDFGLSRYNKNYSNRYMNTNFQLYQKYTYEDVCRLLEWEQGEVALNIGGYKYDKITKTYPVFINYDKSGDIENTINYEDRFESESQLIAISKSGRTIESQDIVQAYNAEKDGVEMTLFVRKNKDDKISKEFYFLGKIKAVGKPHQFTMKNTTKTAVEIRYK</sequence>
<name>M1ZTW3_CLOBO</name>
<comment type="caution">
    <text evidence="3">The sequence shown here is derived from an EMBL/GenBank/DDBJ whole genome shotgun (WGS) entry which is preliminary data.</text>
</comment>
<dbReference type="Pfam" id="PF11907">
    <property type="entry name" value="DUF3427"/>
    <property type="match status" value="1"/>
</dbReference>
<keyword evidence="3" id="KW-0378">Hydrolase</keyword>
<evidence type="ECO:0000259" key="1">
    <source>
        <dbReference type="Pfam" id="PF11907"/>
    </source>
</evidence>
<keyword evidence="3" id="KW-0547">Nucleotide-binding</keyword>
<feature type="non-terminal residue" evidence="3">
    <location>
        <position position="1"/>
    </location>
</feature>
<feature type="non-terminal residue" evidence="3">
    <location>
        <position position="246"/>
    </location>
</feature>
<keyword evidence="3" id="KW-0347">Helicase</keyword>
<dbReference type="EMBL" id="AMXI01000240">
    <property type="protein sequence ID" value="EKN42801.1"/>
    <property type="molecule type" value="Genomic_DNA"/>
</dbReference>
<reference evidence="3 4" key="2">
    <citation type="submission" date="2013-03" db="EMBL/GenBank/DDBJ databases">
        <title>Diversity in Clostridium botulinum.</title>
        <authorList>
            <person name="Timme R.E."/>
            <person name="Allard M."/>
            <person name="Luo Y."/>
            <person name="Strain E."/>
            <person name="Gonzalez-Escalona N."/>
            <person name="Brown E."/>
        </authorList>
    </citation>
    <scope>NUCLEOTIDE SEQUENCE [LARGE SCALE GENOMIC DNA]</scope>
    <source>
        <strain evidence="3 4">CFSAN001627</strain>
    </source>
</reference>
<dbReference type="GO" id="GO:0004386">
    <property type="term" value="F:helicase activity"/>
    <property type="evidence" value="ECO:0007669"/>
    <property type="project" value="UniProtKB-KW"/>
</dbReference>
<proteinExistence type="predicted"/>
<evidence type="ECO:0000313" key="3">
    <source>
        <dbReference type="EMBL" id="EKN42801.1"/>
    </source>
</evidence>
<gene>
    <name evidence="3" type="ORF">CFSAN001627_04534</name>
</gene>